<organism evidence="2 3">
    <name type="scientific">Streptomyces bingchenggensis (strain BCW-1)</name>
    <dbReference type="NCBI Taxonomy" id="749414"/>
    <lineage>
        <taxon>Bacteria</taxon>
        <taxon>Bacillati</taxon>
        <taxon>Actinomycetota</taxon>
        <taxon>Actinomycetes</taxon>
        <taxon>Kitasatosporales</taxon>
        <taxon>Streptomycetaceae</taxon>
        <taxon>Streptomyces</taxon>
    </lineage>
</organism>
<name>D7BTK0_STRBB</name>
<dbReference type="STRING" id="749414.SBI_04319"/>
<reference evidence="2 3" key="1">
    <citation type="journal article" date="2010" name="J. Bacteriol.">
        <title>Genome sequence of the milbemycin-producing bacterium Streptomyces bingchenggensis.</title>
        <authorList>
            <person name="Wang X.J."/>
            <person name="Yan Y.J."/>
            <person name="Zhang B."/>
            <person name="An J."/>
            <person name="Wang J.J."/>
            <person name="Tian J."/>
            <person name="Jiang L."/>
            <person name="Chen Y.H."/>
            <person name="Huang S.X."/>
            <person name="Yin M."/>
            <person name="Zhang J."/>
            <person name="Gao A.L."/>
            <person name="Liu C.X."/>
            <person name="Zhu Z.X."/>
            <person name="Xiang W.S."/>
        </authorList>
    </citation>
    <scope>NUCLEOTIDE SEQUENCE [LARGE SCALE GENOMIC DNA]</scope>
    <source>
        <strain evidence="2 3">BCW-1</strain>
    </source>
</reference>
<sequence length="138" mass="15396">MSDYRYEPWTGRPTEFGDLSPFTLERTEFRSVSDAPVHCFPVTLRGQLIGYLWGSETTDAADFCPRRGMGAAGWDARGPWRRRLKEARDAGFSAWEAVRYWVGEPEDPRGGGVAADAEGRVLPDSRGVQRLASQAVDE</sequence>
<dbReference type="Proteomes" id="UP000000377">
    <property type="component" value="Chromosome"/>
</dbReference>
<dbReference type="eggNOG" id="ENOG5033YEH">
    <property type="taxonomic scope" value="Bacteria"/>
</dbReference>
<protein>
    <submittedName>
        <fullName evidence="2">Uncharacterized protein</fullName>
    </submittedName>
</protein>
<dbReference type="RefSeq" id="WP_014176910.1">
    <property type="nucleotide sequence ID" value="NC_016582.1"/>
</dbReference>
<proteinExistence type="predicted"/>
<dbReference type="PATRIC" id="fig|749414.3.peg.4463"/>
<feature type="region of interest" description="Disordered" evidence="1">
    <location>
        <begin position="105"/>
        <end position="138"/>
    </location>
</feature>
<dbReference type="AlphaFoldDB" id="D7BTK0"/>
<dbReference type="KEGG" id="sbh:SBI_04319"/>
<evidence type="ECO:0000313" key="3">
    <source>
        <dbReference type="Proteomes" id="UP000000377"/>
    </source>
</evidence>
<accession>D7BTK0</accession>
<gene>
    <name evidence="2" type="ordered locus">SBI_04319</name>
</gene>
<dbReference type="HOGENOM" id="CLU_1854023_0_0_11"/>
<keyword evidence="3" id="KW-1185">Reference proteome</keyword>
<evidence type="ECO:0000256" key="1">
    <source>
        <dbReference type="SAM" id="MobiDB-lite"/>
    </source>
</evidence>
<dbReference type="EMBL" id="CP002047">
    <property type="protein sequence ID" value="ADI07439.1"/>
    <property type="molecule type" value="Genomic_DNA"/>
</dbReference>
<evidence type="ECO:0000313" key="2">
    <source>
        <dbReference type="EMBL" id="ADI07439.1"/>
    </source>
</evidence>